<dbReference type="KEGG" id="salg:BS332_03075"/>
<organism evidence="8 9">
    <name type="scientific">Shewanella algae</name>
    <dbReference type="NCBI Taxonomy" id="38313"/>
    <lineage>
        <taxon>Bacteria</taxon>
        <taxon>Pseudomonadati</taxon>
        <taxon>Pseudomonadota</taxon>
        <taxon>Gammaproteobacteria</taxon>
        <taxon>Alteromonadales</taxon>
        <taxon>Shewanellaceae</taxon>
        <taxon>Shewanella</taxon>
    </lineage>
</organism>
<dbReference type="EMBL" id="AP024613">
    <property type="protein sequence ID" value="BCV46420.1"/>
    <property type="molecule type" value="Genomic_DNA"/>
</dbReference>
<keyword evidence="2" id="KW-1003">Cell membrane</keyword>
<evidence type="ECO:0000256" key="3">
    <source>
        <dbReference type="ARBA" id="ARBA00022692"/>
    </source>
</evidence>
<evidence type="ECO:0000313" key="8">
    <source>
        <dbReference type="EMBL" id="SUI77052.1"/>
    </source>
</evidence>
<protein>
    <submittedName>
        <fullName evidence="8">Holin-like protein</fullName>
    </submittedName>
    <submittedName>
        <fullName evidence="7">Protein LrgA</fullName>
    </submittedName>
</protein>
<dbReference type="Pfam" id="PF03788">
    <property type="entry name" value="LrgA"/>
    <property type="match status" value="1"/>
</dbReference>
<reference evidence="8 9" key="1">
    <citation type="submission" date="2018-06" db="EMBL/GenBank/DDBJ databases">
        <authorList>
            <consortium name="Pathogen Informatics"/>
            <person name="Doyle S."/>
        </authorList>
    </citation>
    <scope>NUCLEOTIDE SEQUENCE [LARGE SCALE GENOMIC DNA]</scope>
    <source>
        <strain evidence="8 9">NCTC10738</strain>
    </source>
</reference>
<feature type="transmembrane region" description="Helical" evidence="6">
    <location>
        <begin position="109"/>
        <end position="132"/>
    </location>
</feature>
<dbReference type="STRING" id="38313.GCA_000947195_03548"/>
<dbReference type="PANTHER" id="PTHR33931">
    <property type="entry name" value="HOLIN-LIKE PROTEIN CIDA-RELATED"/>
    <property type="match status" value="1"/>
</dbReference>
<evidence type="ECO:0000256" key="6">
    <source>
        <dbReference type="SAM" id="Phobius"/>
    </source>
</evidence>
<keyword evidence="5 6" id="KW-0472">Membrane</keyword>
<dbReference type="GO" id="GO:0005886">
    <property type="term" value="C:plasma membrane"/>
    <property type="evidence" value="ECO:0007669"/>
    <property type="project" value="UniProtKB-SubCell"/>
</dbReference>
<dbReference type="AlphaFoldDB" id="A0A2T3H307"/>
<sequence length="155" mass="16872">MHSLSKRPASPHRVAKVIWLQGKHISATLLQIAAICLLAWATHALAAALHSPIPGSVLGMLVVLLALGLKLIPEKALQLGAAWLIGDLLLFFIPPVISVLKYETLLEEYGFNIMLTLVLGSASVLLGTGFVVDRVFRFERRLNLKRQLAKHGVQG</sequence>
<keyword evidence="4 6" id="KW-1133">Transmembrane helix</keyword>
<feature type="transmembrane region" description="Helical" evidence="6">
    <location>
        <begin position="79"/>
        <end position="97"/>
    </location>
</feature>
<gene>
    <name evidence="7" type="primary">lrgA</name>
    <name evidence="8" type="ORF">NCTC10738_02512</name>
    <name evidence="7" type="ORF">TUM17379_34380</name>
</gene>
<dbReference type="Proteomes" id="UP000254069">
    <property type="component" value="Unassembled WGS sequence"/>
</dbReference>
<proteinExistence type="predicted"/>
<evidence type="ECO:0000313" key="7">
    <source>
        <dbReference type="EMBL" id="BCV46420.1"/>
    </source>
</evidence>
<dbReference type="GeneID" id="93810578"/>
<dbReference type="InterPro" id="IPR005538">
    <property type="entry name" value="LrgA/CidA"/>
</dbReference>
<evidence type="ECO:0000256" key="2">
    <source>
        <dbReference type="ARBA" id="ARBA00022475"/>
    </source>
</evidence>
<keyword evidence="3 6" id="KW-0812">Transmembrane</keyword>
<accession>A0A2T3H307</accession>
<name>A0A2T3H307_9GAMM</name>
<dbReference type="Proteomes" id="UP000825078">
    <property type="component" value="Chromosome"/>
</dbReference>
<keyword evidence="9" id="KW-1185">Reference proteome</keyword>
<evidence type="ECO:0000256" key="1">
    <source>
        <dbReference type="ARBA" id="ARBA00004651"/>
    </source>
</evidence>
<accession>A0A380A9Z8</accession>
<evidence type="ECO:0000256" key="5">
    <source>
        <dbReference type="ARBA" id="ARBA00023136"/>
    </source>
</evidence>
<comment type="subcellular location">
    <subcellularLocation>
        <location evidence="1">Cell membrane</location>
        <topology evidence="1">Multi-pass membrane protein</topology>
    </subcellularLocation>
</comment>
<dbReference type="EMBL" id="UGYO01000001">
    <property type="protein sequence ID" value="SUI77052.1"/>
    <property type="molecule type" value="Genomic_DNA"/>
</dbReference>
<evidence type="ECO:0000256" key="4">
    <source>
        <dbReference type="ARBA" id="ARBA00022989"/>
    </source>
</evidence>
<feature type="transmembrane region" description="Helical" evidence="6">
    <location>
        <begin position="56"/>
        <end position="72"/>
    </location>
</feature>
<evidence type="ECO:0000313" key="9">
    <source>
        <dbReference type="Proteomes" id="UP000254069"/>
    </source>
</evidence>
<reference evidence="7" key="2">
    <citation type="submission" date="2021-05" db="EMBL/GenBank/DDBJ databases">
        <title>Molecular characterization for Shewanella algae harboring chromosomal blaOXA-55-like strains isolated from clinical and environment sample.</title>
        <authorList>
            <person name="Ohama Y."/>
            <person name="Aoki K."/>
            <person name="Harada S."/>
            <person name="Moriya K."/>
            <person name="Ishii Y."/>
            <person name="Tateda K."/>
        </authorList>
    </citation>
    <scope>NUCLEOTIDE SEQUENCE</scope>
    <source>
        <strain evidence="7">TUM17379</strain>
    </source>
</reference>
<dbReference type="PANTHER" id="PTHR33931:SF2">
    <property type="entry name" value="HOLIN-LIKE PROTEIN CIDA"/>
    <property type="match status" value="1"/>
</dbReference>
<dbReference type="RefSeq" id="WP_025008958.1">
    <property type="nucleotide sequence ID" value="NZ_AP024609.1"/>
</dbReference>